<evidence type="ECO:0000256" key="2">
    <source>
        <dbReference type="SAM" id="SignalP"/>
    </source>
</evidence>
<gene>
    <name evidence="3" type="ORF">P3G67_29240</name>
</gene>
<organism evidence="3 4">
    <name type="scientific">Streptomyces silvisoli</name>
    <dbReference type="NCBI Taxonomy" id="3034235"/>
    <lineage>
        <taxon>Bacteria</taxon>
        <taxon>Bacillati</taxon>
        <taxon>Actinomycetota</taxon>
        <taxon>Actinomycetes</taxon>
        <taxon>Kitasatosporales</taxon>
        <taxon>Streptomycetaceae</taxon>
        <taxon>Streptomyces</taxon>
    </lineage>
</organism>
<reference evidence="3 4" key="1">
    <citation type="submission" date="2023-03" db="EMBL/GenBank/DDBJ databases">
        <title>Draft genome sequence of Streptomyces sp. RB6PN23 isolated from peat swamp forest in Thailand.</title>
        <authorList>
            <person name="Klaysubun C."/>
            <person name="Duangmal K."/>
        </authorList>
    </citation>
    <scope>NUCLEOTIDE SEQUENCE [LARGE SCALE GENOMIC DNA]</scope>
    <source>
        <strain evidence="3 4">RB6PN23</strain>
    </source>
</reference>
<protein>
    <recommendedName>
        <fullName evidence="5">Lipoprotein</fullName>
    </recommendedName>
</protein>
<dbReference type="PROSITE" id="PS51257">
    <property type="entry name" value="PROKAR_LIPOPROTEIN"/>
    <property type="match status" value="1"/>
</dbReference>
<dbReference type="EMBL" id="JARJBC010000024">
    <property type="protein sequence ID" value="MDF3293227.1"/>
    <property type="molecule type" value="Genomic_DNA"/>
</dbReference>
<comment type="caution">
    <text evidence="3">The sequence shown here is derived from an EMBL/GenBank/DDBJ whole genome shotgun (WGS) entry which is preliminary data.</text>
</comment>
<dbReference type="Proteomes" id="UP001216579">
    <property type="component" value="Unassembled WGS sequence"/>
</dbReference>
<sequence>MRVRTRVSSLVLVMSGVLLVAGCGSGSDGGGGKDDVASVDKKGTSAPPVDKETTYRKYASCLRDQGISGVKVDDNGVGLSASSANGEGSGGQSDAQAIDKAMQVCNKKVPGMQQLQAQRDEKAVQDARKFAACARKNGIPDMADPAVVNGAPQLKTPDVPPETWNKVLEKCKEYMSGGMGVVNPGGNGK</sequence>
<feature type="compositionally biased region" description="Basic and acidic residues" evidence="1">
    <location>
        <begin position="31"/>
        <end position="50"/>
    </location>
</feature>
<keyword evidence="2" id="KW-0732">Signal</keyword>
<keyword evidence="4" id="KW-1185">Reference proteome</keyword>
<dbReference type="RefSeq" id="WP_276096166.1">
    <property type="nucleotide sequence ID" value="NZ_JARJBC010000024.1"/>
</dbReference>
<feature type="chain" id="PRO_5045289283" description="Lipoprotein" evidence="2">
    <location>
        <begin position="21"/>
        <end position="189"/>
    </location>
</feature>
<evidence type="ECO:0008006" key="5">
    <source>
        <dbReference type="Google" id="ProtNLM"/>
    </source>
</evidence>
<feature type="signal peptide" evidence="2">
    <location>
        <begin position="1"/>
        <end position="20"/>
    </location>
</feature>
<evidence type="ECO:0000313" key="4">
    <source>
        <dbReference type="Proteomes" id="UP001216579"/>
    </source>
</evidence>
<proteinExistence type="predicted"/>
<evidence type="ECO:0000313" key="3">
    <source>
        <dbReference type="EMBL" id="MDF3293227.1"/>
    </source>
</evidence>
<evidence type="ECO:0000256" key="1">
    <source>
        <dbReference type="SAM" id="MobiDB-lite"/>
    </source>
</evidence>
<accession>A0ABT5ZTS9</accession>
<name>A0ABT5ZTS9_9ACTN</name>
<feature type="region of interest" description="Disordered" evidence="1">
    <location>
        <begin position="26"/>
        <end position="50"/>
    </location>
</feature>